<dbReference type="EMBL" id="JAAITB010000004">
    <property type="protein sequence ID" value="NSJ78560.1"/>
    <property type="molecule type" value="Genomic_DNA"/>
</dbReference>
<dbReference type="EC" id="3.1.3.16" evidence="3"/>
<dbReference type="GO" id="GO:0004722">
    <property type="term" value="F:protein serine/threonine phosphatase activity"/>
    <property type="evidence" value="ECO:0007669"/>
    <property type="project" value="UniProtKB-EC"/>
</dbReference>
<reference evidence="5" key="4">
    <citation type="submission" date="2020-02" db="EMBL/GenBank/DDBJ databases">
        <authorList>
            <person name="Littmann E."/>
            <person name="Sorbara M."/>
        </authorList>
    </citation>
    <scope>NUCLEOTIDE SEQUENCE</scope>
    <source>
        <strain evidence="5">MSK.14.57</strain>
    </source>
</reference>
<organism evidence="3 7">
    <name type="scientific">Anaerostipes hadrus</name>
    <dbReference type="NCBI Taxonomy" id="649756"/>
    <lineage>
        <taxon>Bacteria</taxon>
        <taxon>Bacillati</taxon>
        <taxon>Bacillota</taxon>
        <taxon>Clostridia</taxon>
        <taxon>Lachnospirales</taxon>
        <taxon>Lachnospiraceae</taxon>
        <taxon>Anaerostipes</taxon>
    </lineage>
</organism>
<reference evidence="2 8" key="2">
    <citation type="journal article" date="2016" name="Sci. Rep.">
        <title>Accelerated dysbiosis of gut microbiota during aggravation of DSS-induced colitis by a butyrate-producing bacterium.</title>
        <authorList>
            <person name="Zhang Q."/>
            <person name="Wu Y."/>
            <person name="Wang J."/>
            <person name="Wu G."/>
            <person name="Long W."/>
            <person name="Xue Z."/>
            <person name="Wang L."/>
            <person name="Zhang X."/>
            <person name="Pang X."/>
            <person name="Zhao Y."/>
            <person name="Zhao L."/>
            <person name="Zhang C."/>
        </authorList>
    </citation>
    <scope>NUCLEOTIDE SEQUENCE [LARGE SCALE GENOMIC DNA]</scope>
    <source>
        <strain evidence="2 8">BPB5</strain>
    </source>
</reference>
<dbReference type="InterPro" id="IPR001932">
    <property type="entry name" value="PPM-type_phosphatase-like_dom"/>
</dbReference>
<reference evidence="5 9" key="3">
    <citation type="journal article" date="2020" name="Cell Host Microbe">
        <title>Functional and Genomic Variation between Human-Derived Isolates of Lachnospiraceae Reveals Inter- and Intra-Species Diversity.</title>
        <authorList>
            <person name="Sorbara M.T."/>
            <person name="Littmann E.R."/>
            <person name="Fontana E."/>
            <person name="Moody T.U."/>
            <person name="Kohout C.E."/>
            <person name="Gjonbalaj M."/>
            <person name="Eaton V."/>
            <person name="Seok R."/>
            <person name="Leiner I.M."/>
            <person name="Pamer E.G."/>
        </authorList>
    </citation>
    <scope>NUCLEOTIDE SEQUENCE [LARGE SCALE GENOMIC DNA]</scope>
    <source>
        <strain evidence="5 9">MSK.14.57</strain>
    </source>
</reference>
<dbReference type="SMART" id="SM00332">
    <property type="entry name" value="PP2Cc"/>
    <property type="match status" value="1"/>
</dbReference>
<name>A0A173QU58_ANAHA</name>
<dbReference type="Pfam" id="PF13672">
    <property type="entry name" value="PP2C_2"/>
    <property type="match status" value="1"/>
</dbReference>
<dbReference type="PANTHER" id="PTHR47992">
    <property type="entry name" value="PROTEIN PHOSPHATASE"/>
    <property type="match status" value="1"/>
</dbReference>
<dbReference type="NCBIfam" id="NF033484">
    <property type="entry name" value="Stp1_PP2C_phos"/>
    <property type="match status" value="1"/>
</dbReference>
<accession>A0A173QU58</accession>
<dbReference type="EMBL" id="CP012098">
    <property type="protein sequence ID" value="AQP38839.1"/>
    <property type="molecule type" value="Genomic_DNA"/>
</dbReference>
<evidence type="ECO:0000313" key="7">
    <source>
        <dbReference type="Proteomes" id="UP000095598"/>
    </source>
</evidence>
<dbReference type="Proteomes" id="UP000095564">
    <property type="component" value="Unassembled WGS sequence"/>
</dbReference>
<dbReference type="SMART" id="SM00331">
    <property type="entry name" value="PP2C_SIG"/>
    <property type="match status" value="1"/>
</dbReference>
<evidence type="ECO:0000313" key="6">
    <source>
        <dbReference type="Proteomes" id="UP000095564"/>
    </source>
</evidence>
<evidence type="ECO:0000313" key="2">
    <source>
        <dbReference type="EMBL" id="AQP38839.1"/>
    </source>
</evidence>
<protein>
    <submittedName>
        <fullName evidence="3">Serine/threonine phosphatase stp</fullName>
        <ecNumber evidence="3">3.1.3.16</ecNumber>
    </submittedName>
    <submittedName>
        <fullName evidence="2">Serine/threonine protein phosphatase</fullName>
    </submittedName>
    <submittedName>
        <fullName evidence="5">Stp1/IreP family PP2C-type Ser/Thr phosphatase</fullName>
    </submittedName>
</protein>
<evidence type="ECO:0000313" key="5">
    <source>
        <dbReference type="EMBL" id="NSJ78560.1"/>
    </source>
</evidence>
<dbReference type="AlphaFoldDB" id="A0A173QU58"/>
<evidence type="ECO:0000259" key="1">
    <source>
        <dbReference type="PROSITE" id="PS51746"/>
    </source>
</evidence>
<dbReference type="Proteomes" id="UP000095598">
    <property type="component" value="Unassembled WGS sequence"/>
</dbReference>
<dbReference type="Proteomes" id="UP000188159">
    <property type="component" value="Chromosome"/>
</dbReference>
<feature type="domain" description="PPM-type phosphatase" evidence="1">
    <location>
        <begin position="3"/>
        <end position="237"/>
    </location>
</feature>
<dbReference type="SUPFAM" id="SSF81606">
    <property type="entry name" value="PP2C-like"/>
    <property type="match status" value="1"/>
</dbReference>
<proteinExistence type="predicted"/>
<dbReference type="CDD" id="cd00143">
    <property type="entry name" value="PP2Cc"/>
    <property type="match status" value="1"/>
</dbReference>
<dbReference type="InterPro" id="IPR015655">
    <property type="entry name" value="PP2C"/>
</dbReference>
<reference evidence="6 7" key="1">
    <citation type="submission" date="2015-09" db="EMBL/GenBank/DDBJ databases">
        <authorList>
            <consortium name="Pathogen Informatics"/>
        </authorList>
    </citation>
    <scope>NUCLEOTIDE SEQUENCE [LARGE SCALE GENOMIC DNA]</scope>
    <source>
        <strain evidence="3 7">2789STDY5608868</strain>
        <strain evidence="4 6">2789STDY5834908</strain>
    </source>
</reference>
<dbReference type="Gene3D" id="3.60.40.10">
    <property type="entry name" value="PPM-type phosphatase domain"/>
    <property type="match status" value="1"/>
</dbReference>
<keyword evidence="3" id="KW-0378">Hydrolase</keyword>
<dbReference type="EMBL" id="CZAU01000001">
    <property type="protein sequence ID" value="CUO92536.1"/>
    <property type="molecule type" value="Genomic_DNA"/>
</dbReference>
<evidence type="ECO:0000313" key="8">
    <source>
        <dbReference type="Proteomes" id="UP000188159"/>
    </source>
</evidence>
<evidence type="ECO:0000313" key="4">
    <source>
        <dbReference type="EMBL" id="CUO92536.1"/>
    </source>
</evidence>
<evidence type="ECO:0000313" key="3">
    <source>
        <dbReference type="EMBL" id="CUM69056.1"/>
    </source>
</evidence>
<keyword evidence="9" id="KW-1185">Reference proteome</keyword>
<sequence>MRSVGASHIGKVRTENQDRIFFHDQPVGNLKNLYIVADGMGGHRAGGHASSFAVERFVQLIEESKQTDPIELMKSSIASVNQEMIAESQSNEEYRGMGTTFVAATISDGKVTVMNIGDSRLYYGNQELTQITVDHSYVEELIHAGIMEREEGRFHPKKNVITRALGTVMATPDFFEFDAKDGYLLLCSDGLSNMISDEELKELLLEHSQIANKVNQMITRANEYGGKDNISLVIVDLKR</sequence>
<dbReference type="EMBL" id="CYXT01000001">
    <property type="protein sequence ID" value="CUM69056.1"/>
    <property type="molecule type" value="Genomic_DNA"/>
</dbReference>
<dbReference type="Proteomes" id="UP001644750">
    <property type="component" value="Unassembled WGS sequence"/>
</dbReference>
<dbReference type="OrthoDB" id="9801841at2"/>
<gene>
    <name evidence="3" type="primary">stp_1</name>
    <name evidence="2" type="ORF">DO83_04010</name>
    <name evidence="3" type="ORF">ERS852425_00021</name>
    <name evidence="4" type="ORF">ERS852520_00201</name>
    <name evidence="5" type="ORF">G5A72_02920</name>
</gene>
<dbReference type="InterPro" id="IPR036457">
    <property type="entry name" value="PPM-type-like_dom_sf"/>
</dbReference>
<dbReference type="RefSeq" id="WP_009203927.1">
    <property type="nucleotide sequence ID" value="NZ_CP012098.1"/>
</dbReference>
<dbReference type="PROSITE" id="PS51746">
    <property type="entry name" value="PPM_2"/>
    <property type="match status" value="1"/>
</dbReference>
<evidence type="ECO:0000313" key="9">
    <source>
        <dbReference type="Proteomes" id="UP001644750"/>
    </source>
</evidence>